<accession>A0A3Q8I906</accession>
<dbReference type="SMART" id="SM00356">
    <property type="entry name" value="ZnF_C3H1"/>
    <property type="match status" value="1"/>
</dbReference>
<dbReference type="FunFam" id="4.10.1000.10:FF:000003">
    <property type="entry name" value="Zinc finger CCCH domain-containing protein"/>
    <property type="match status" value="1"/>
</dbReference>
<feature type="region of interest" description="Disordered" evidence="5">
    <location>
        <begin position="308"/>
        <end position="335"/>
    </location>
</feature>
<keyword evidence="8" id="KW-1185">Reference proteome</keyword>
<dbReference type="GO" id="GO:0051252">
    <property type="term" value="P:regulation of RNA metabolic process"/>
    <property type="evidence" value="ECO:0007669"/>
    <property type="project" value="UniProtKB-ARBA"/>
</dbReference>
<feature type="compositionally biased region" description="Polar residues" evidence="5">
    <location>
        <begin position="96"/>
        <end position="108"/>
    </location>
</feature>
<organism evidence="7 8">
    <name type="scientific">Leishmania donovani</name>
    <dbReference type="NCBI Taxonomy" id="5661"/>
    <lineage>
        <taxon>Eukaryota</taxon>
        <taxon>Discoba</taxon>
        <taxon>Euglenozoa</taxon>
        <taxon>Kinetoplastea</taxon>
        <taxon>Metakinetoplastina</taxon>
        <taxon>Trypanosomatida</taxon>
        <taxon>Trypanosomatidae</taxon>
        <taxon>Leishmaniinae</taxon>
        <taxon>Leishmania</taxon>
    </lineage>
</organism>
<feature type="compositionally biased region" description="Pro residues" evidence="5">
    <location>
        <begin position="191"/>
        <end position="202"/>
    </location>
</feature>
<feature type="region of interest" description="Disordered" evidence="5">
    <location>
        <begin position="423"/>
        <end position="535"/>
    </location>
</feature>
<dbReference type="InterPro" id="IPR036855">
    <property type="entry name" value="Znf_CCCH_sf"/>
</dbReference>
<evidence type="ECO:0000313" key="8">
    <source>
        <dbReference type="Proteomes" id="UP000274082"/>
    </source>
</evidence>
<dbReference type="VEuPathDB" id="TriTrypDB:LdCL_150006500"/>
<feature type="region of interest" description="Disordered" evidence="5">
    <location>
        <begin position="269"/>
        <end position="289"/>
    </location>
</feature>
<feature type="compositionally biased region" description="Low complexity" evidence="5">
    <location>
        <begin position="446"/>
        <end position="458"/>
    </location>
</feature>
<dbReference type="AlphaFoldDB" id="A0A3Q8I906"/>
<feature type="region of interest" description="Disordered" evidence="5">
    <location>
        <begin position="40"/>
        <end position="205"/>
    </location>
</feature>
<dbReference type="Gene3D" id="4.10.1000.10">
    <property type="entry name" value="Zinc finger, CCCH-type"/>
    <property type="match status" value="1"/>
</dbReference>
<evidence type="ECO:0000259" key="6">
    <source>
        <dbReference type="PROSITE" id="PS50103"/>
    </source>
</evidence>
<keyword evidence="1 4" id="KW-0479">Metal-binding</keyword>
<dbReference type="Proteomes" id="UP000274082">
    <property type="component" value="Chromosome 15"/>
</dbReference>
<feature type="domain" description="C3H1-type" evidence="6">
    <location>
        <begin position="14"/>
        <end position="42"/>
    </location>
</feature>
<evidence type="ECO:0000256" key="4">
    <source>
        <dbReference type="PROSITE-ProRule" id="PRU00723"/>
    </source>
</evidence>
<dbReference type="GO" id="GO:0008270">
    <property type="term" value="F:zinc ion binding"/>
    <property type="evidence" value="ECO:0007669"/>
    <property type="project" value="UniProtKB-KW"/>
</dbReference>
<dbReference type="OrthoDB" id="410307at2759"/>
<feature type="compositionally biased region" description="Low complexity" evidence="5">
    <location>
        <begin position="123"/>
        <end position="135"/>
    </location>
</feature>
<keyword evidence="2 4" id="KW-0863">Zinc-finger</keyword>
<gene>
    <name evidence="7" type="ORF">LdCL_150006500</name>
</gene>
<evidence type="ECO:0000256" key="5">
    <source>
        <dbReference type="SAM" id="MobiDB-lite"/>
    </source>
</evidence>
<reference evidence="7 8" key="1">
    <citation type="journal article" date="2018" name="Sci. Rep.">
        <title>A complete Leishmania donovani reference genome identifies novel genetic variations associated with virulence.</title>
        <authorList>
            <person name="Lypaczewski P."/>
            <person name="Hoshizaki J."/>
            <person name="Zhang W.-W."/>
            <person name="McCall L.-I."/>
            <person name="Torcivia-Rodriguez J."/>
            <person name="Simonyan V."/>
            <person name="Kaur A."/>
            <person name="Dewar K."/>
            <person name="Matlashewski G."/>
        </authorList>
    </citation>
    <scope>NUCLEOTIDE SEQUENCE [LARGE SCALE GENOMIC DNA]</scope>
    <source>
        <strain evidence="7 8">LdCL</strain>
    </source>
</reference>
<feature type="zinc finger region" description="C3H1-type" evidence="4">
    <location>
        <begin position="14"/>
        <end position="42"/>
    </location>
</feature>
<feature type="compositionally biased region" description="Basic and acidic residues" evidence="5">
    <location>
        <begin position="40"/>
        <end position="50"/>
    </location>
</feature>
<feature type="compositionally biased region" description="Low complexity" evidence="5">
    <location>
        <begin position="480"/>
        <end position="494"/>
    </location>
</feature>
<proteinExistence type="predicted"/>
<evidence type="ECO:0000256" key="2">
    <source>
        <dbReference type="ARBA" id="ARBA00022771"/>
    </source>
</evidence>
<dbReference type="InterPro" id="IPR000571">
    <property type="entry name" value="Znf_CCCH"/>
</dbReference>
<evidence type="ECO:0000313" key="7">
    <source>
        <dbReference type="EMBL" id="AYU77427.1"/>
    </source>
</evidence>
<dbReference type="SUPFAM" id="SSF90229">
    <property type="entry name" value="CCCH zinc finger"/>
    <property type="match status" value="1"/>
</dbReference>
<feature type="compositionally biased region" description="Low complexity" evidence="5">
    <location>
        <begin position="277"/>
        <end position="287"/>
    </location>
</feature>
<feature type="compositionally biased region" description="Low complexity" evidence="5">
    <location>
        <begin position="56"/>
        <end position="72"/>
    </location>
</feature>
<keyword evidence="3 4" id="KW-0862">Zinc</keyword>
<dbReference type="EMBL" id="CP029514">
    <property type="protein sequence ID" value="AYU77427.1"/>
    <property type="molecule type" value="Genomic_DNA"/>
</dbReference>
<dbReference type="VEuPathDB" id="TriTrypDB:LdBPK_150160.1"/>
<feature type="compositionally biased region" description="Polar residues" evidence="5">
    <location>
        <begin position="510"/>
        <end position="523"/>
    </location>
</feature>
<feature type="compositionally biased region" description="Gly residues" evidence="5">
    <location>
        <begin position="136"/>
        <end position="148"/>
    </location>
</feature>
<evidence type="ECO:0000256" key="3">
    <source>
        <dbReference type="ARBA" id="ARBA00022833"/>
    </source>
</evidence>
<protein>
    <submittedName>
        <fullName evidence="7">Zinc finger (CCCH type) protein, putative</fullName>
    </submittedName>
</protein>
<sequence>MTKNRRHDIVKPSKYKTSMCTFFRSEEGCPFGEKCAFAHGEDELRPEPKDTAPLPEAATGEAVTAAAATLLTSESPHSEHFDTRAASGDGQHNDAPAQQLQHEPSASTPAIAGAKRKTKKGSLDSSSASTGSAHGFPGGGPGGSGSGSGSAARGDAPTTRGRALPNRRQQLPPPPLPGHGAMPSTTFGLTAPPPPLPQPTPPSFGLSGDFGGLAYAGMPAVMPGMPYYIPAMGHHPFSAINNNQHALNAAPVMHGSTSYPTLQHAMQLPPPPPPPLATASSSSAPLSVTRRTNDVAAADALPSDDAKHRLRQPTRHVVSSNTMAHSTGRHPINASATAPDDVATPQYLYNLMAAAGALLNSSPELASNSQPNPSVEQPAQPRLIVVPHPSGSGVCMVPSTVMTYPHSDPQSFAAFGGVAAASSPRHSTASMPGSSDSGLRSPHPTPTTTASNSAAAAQFPPPDFVAATPAPVTVEQLPLSSTSHGQSGSGSRSSKVMGDSLWGPAEGTMNPLTSSLASRSGANTSSTEEHGSSSGDYNAILSGLGIGGSSYTTIPLDRLMRQCSASSNEDDFVGGDFDWTGAVERWLQTAREDGMAPETAPANADDTPTTAAAAVATAEKTTASTPGATLAAAKNLETVAETYHLQSGRSVMAALNSNPVLVDMGIESTEANASLPAPGSSATEAKRRPIAAVCQVSRAAGGKPSQPQRRAPVTKNQFKSSCAAEADSGAVLLYCAEKNTFVYIPSGGSGAAVAVTPGRRRGQAAAAAATTTGSVALPQSEEKWPATTVKAVPALGRSQDSLNTPCCDGSLGIDVRFVPGRKKRSVLEEVTEEEEEYCI</sequence>
<evidence type="ECO:0000256" key="1">
    <source>
        <dbReference type="ARBA" id="ARBA00022723"/>
    </source>
</evidence>
<feature type="compositionally biased region" description="Polar residues" evidence="5">
    <location>
        <begin position="424"/>
        <end position="438"/>
    </location>
</feature>
<name>A0A3Q8I906_LEIDO</name>
<dbReference type="VEuPathDB" id="TriTrypDB:LDHU3_15.0220"/>
<dbReference type="GO" id="GO:0010468">
    <property type="term" value="P:regulation of gene expression"/>
    <property type="evidence" value="ECO:0007669"/>
    <property type="project" value="UniProtKB-ARBA"/>
</dbReference>
<dbReference type="PROSITE" id="PS50103">
    <property type="entry name" value="ZF_C3H1"/>
    <property type="match status" value="1"/>
</dbReference>